<accession>A0A0B7BQT2</accession>
<reference evidence="1" key="1">
    <citation type="submission" date="2014-12" db="EMBL/GenBank/DDBJ databases">
        <title>Insight into the proteome of Arion vulgaris.</title>
        <authorList>
            <person name="Aradska J."/>
            <person name="Bulat T."/>
            <person name="Smidak R."/>
            <person name="Sarate P."/>
            <person name="Gangsoo J."/>
            <person name="Sialana F."/>
            <person name="Bilban M."/>
            <person name="Lubec G."/>
        </authorList>
    </citation>
    <scope>NUCLEOTIDE SEQUENCE</scope>
    <source>
        <tissue evidence="1">Skin</tissue>
    </source>
</reference>
<evidence type="ECO:0000313" key="1">
    <source>
        <dbReference type="EMBL" id="CEK94495.1"/>
    </source>
</evidence>
<gene>
    <name evidence="1" type="primary">ORF201110</name>
</gene>
<proteinExistence type="predicted"/>
<sequence>MTEVYDSFELKIARRQDLEMLISHVYFTTSLSFIDCMNSFSVVHSFLTRRLNDICSWPLPFVHYS</sequence>
<name>A0A0B7BQT2_9EUPU</name>
<dbReference type="AlphaFoldDB" id="A0A0B7BQT2"/>
<organism evidence="1">
    <name type="scientific">Arion vulgaris</name>
    <dbReference type="NCBI Taxonomy" id="1028688"/>
    <lineage>
        <taxon>Eukaryota</taxon>
        <taxon>Metazoa</taxon>
        <taxon>Spiralia</taxon>
        <taxon>Lophotrochozoa</taxon>
        <taxon>Mollusca</taxon>
        <taxon>Gastropoda</taxon>
        <taxon>Heterobranchia</taxon>
        <taxon>Euthyneura</taxon>
        <taxon>Panpulmonata</taxon>
        <taxon>Eupulmonata</taxon>
        <taxon>Stylommatophora</taxon>
        <taxon>Helicina</taxon>
        <taxon>Arionoidea</taxon>
        <taxon>Arionidae</taxon>
        <taxon>Arion</taxon>
    </lineage>
</organism>
<protein>
    <submittedName>
        <fullName evidence="1">Uncharacterized protein</fullName>
    </submittedName>
</protein>
<dbReference type="EMBL" id="HACG01047630">
    <property type="protein sequence ID" value="CEK94495.1"/>
    <property type="molecule type" value="Transcribed_RNA"/>
</dbReference>
<feature type="non-terminal residue" evidence="1">
    <location>
        <position position="65"/>
    </location>
</feature>